<feature type="signal peptide" evidence="2">
    <location>
        <begin position="1"/>
        <end position="26"/>
    </location>
</feature>
<evidence type="ECO:0000256" key="2">
    <source>
        <dbReference type="SAM" id="SignalP"/>
    </source>
</evidence>
<accession>A0A6V8MI40</accession>
<evidence type="ECO:0000256" key="1">
    <source>
        <dbReference type="SAM" id="MobiDB-lite"/>
    </source>
</evidence>
<keyword evidence="4" id="KW-1185">Reference proteome</keyword>
<feature type="chain" id="PRO_5027906372" evidence="2">
    <location>
        <begin position="27"/>
        <end position="89"/>
    </location>
</feature>
<name>A0A6V8MI40_9BACT</name>
<evidence type="ECO:0000313" key="4">
    <source>
        <dbReference type="Proteomes" id="UP000556026"/>
    </source>
</evidence>
<dbReference type="EMBL" id="BLXX01000005">
    <property type="protein sequence ID" value="GFO59680.1"/>
    <property type="molecule type" value="Genomic_DNA"/>
</dbReference>
<gene>
    <name evidence="3" type="ORF">GMST_20050</name>
</gene>
<comment type="caution">
    <text evidence="3">The sequence shown here is derived from an EMBL/GenBank/DDBJ whole genome shotgun (WGS) entry which is preliminary data.</text>
</comment>
<keyword evidence="2" id="KW-0732">Signal</keyword>
<dbReference type="AlphaFoldDB" id="A0A6V8MI40"/>
<reference evidence="4" key="1">
    <citation type="submission" date="2020-06" db="EMBL/GenBank/DDBJ databases">
        <title>Draft genomic sequence of Geomonas sp. Red330.</title>
        <authorList>
            <person name="Itoh H."/>
            <person name="Zhenxing X."/>
            <person name="Ushijima N."/>
            <person name="Masuda Y."/>
            <person name="Shiratori Y."/>
            <person name="Senoo K."/>
        </authorList>
    </citation>
    <scope>NUCLEOTIDE SEQUENCE [LARGE SCALE GENOMIC DNA]</scope>
    <source>
        <strain evidence="4">Red330</strain>
    </source>
</reference>
<protein>
    <submittedName>
        <fullName evidence="3">Uncharacterized protein</fullName>
    </submittedName>
</protein>
<dbReference type="RefSeq" id="WP_183354514.1">
    <property type="nucleotide sequence ID" value="NZ_BLXX01000005.1"/>
</dbReference>
<sequence length="89" mass="9397">MARWVGFAIWISLTLLLAAVAGTQETAPPAAPGTAGTKETPEVRNSGQAASGGARQLSRRNQVRVKVDEAGKTRRDLIEKANPDGSIKK</sequence>
<organism evidence="3 4">
    <name type="scientific">Geomonas silvestris</name>
    <dbReference type="NCBI Taxonomy" id="2740184"/>
    <lineage>
        <taxon>Bacteria</taxon>
        <taxon>Pseudomonadati</taxon>
        <taxon>Thermodesulfobacteriota</taxon>
        <taxon>Desulfuromonadia</taxon>
        <taxon>Geobacterales</taxon>
        <taxon>Geobacteraceae</taxon>
        <taxon>Geomonas</taxon>
    </lineage>
</organism>
<feature type="compositionally biased region" description="Low complexity" evidence="1">
    <location>
        <begin position="26"/>
        <end position="38"/>
    </location>
</feature>
<proteinExistence type="predicted"/>
<feature type="compositionally biased region" description="Basic and acidic residues" evidence="1">
    <location>
        <begin position="65"/>
        <end position="89"/>
    </location>
</feature>
<dbReference type="Proteomes" id="UP000556026">
    <property type="component" value="Unassembled WGS sequence"/>
</dbReference>
<feature type="region of interest" description="Disordered" evidence="1">
    <location>
        <begin position="26"/>
        <end position="89"/>
    </location>
</feature>
<evidence type="ECO:0000313" key="3">
    <source>
        <dbReference type="EMBL" id="GFO59680.1"/>
    </source>
</evidence>